<comment type="caution">
    <text evidence="1">The sequence shown here is derived from an EMBL/GenBank/DDBJ whole genome shotgun (WGS) entry which is preliminary data.</text>
</comment>
<keyword evidence="2" id="KW-1185">Reference proteome</keyword>
<sequence>MLSQCLRSVLQCTLENHFEGLVLQPMPEGAHEEVNDGVGTAVNSS</sequence>
<protein>
    <submittedName>
        <fullName evidence="1">Uncharacterized protein</fullName>
    </submittedName>
</protein>
<name>A0A0V1KI84_9BILA</name>
<proteinExistence type="predicted"/>
<organism evidence="1 2">
    <name type="scientific">Trichinella nativa</name>
    <dbReference type="NCBI Taxonomy" id="6335"/>
    <lineage>
        <taxon>Eukaryota</taxon>
        <taxon>Metazoa</taxon>
        <taxon>Ecdysozoa</taxon>
        <taxon>Nematoda</taxon>
        <taxon>Enoplea</taxon>
        <taxon>Dorylaimia</taxon>
        <taxon>Trichinellida</taxon>
        <taxon>Trichinellidae</taxon>
        <taxon>Trichinella</taxon>
    </lineage>
</organism>
<dbReference type="Proteomes" id="UP000054721">
    <property type="component" value="Unassembled WGS sequence"/>
</dbReference>
<gene>
    <name evidence="1" type="ORF">T02_1811</name>
</gene>
<dbReference type="EMBL" id="JYDW01001727">
    <property type="protein sequence ID" value="KRZ46950.1"/>
    <property type="molecule type" value="Genomic_DNA"/>
</dbReference>
<reference evidence="1 2" key="1">
    <citation type="submission" date="2015-05" db="EMBL/GenBank/DDBJ databases">
        <title>Evolution of Trichinella species and genotypes.</title>
        <authorList>
            <person name="Korhonen P.K."/>
            <person name="Edoardo P."/>
            <person name="Giuseppe L.R."/>
            <person name="Gasser R.B."/>
        </authorList>
    </citation>
    <scope>NUCLEOTIDE SEQUENCE [LARGE SCALE GENOMIC DNA]</scope>
    <source>
        <strain evidence="1">ISS10</strain>
    </source>
</reference>
<dbReference type="AlphaFoldDB" id="A0A0V1KI84"/>
<evidence type="ECO:0000313" key="1">
    <source>
        <dbReference type="EMBL" id="KRZ46950.1"/>
    </source>
</evidence>
<accession>A0A0V1KI84</accession>
<evidence type="ECO:0000313" key="2">
    <source>
        <dbReference type="Proteomes" id="UP000054721"/>
    </source>
</evidence>